<dbReference type="InterPro" id="IPR035965">
    <property type="entry name" value="PAS-like_dom_sf"/>
</dbReference>
<evidence type="ECO:0000259" key="1">
    <source>
        <dbReference type="PROSITE" id="PS50112"/>
    </source>
</evidence>
<dbReference type="PROSITE" id="PS50112">
    <property type="entry name" value="PAS"/>
    <property type="match status" value="1"/>
</dbReference>
<dbReference type="InterPro" id="IPR000014">
    <property type="entry name" value="PAS"/>
</dbReference>
<dbReference type="EMBL" id="CAJMWT010000732">
    <property type="protein sequence ID" value="CAE6349492.1"/>
    <property type="molecule type" value="Genomic_DNA"/>
</dbReference>
<evidence type="ECO:0000313" key="2">
    <source>
        <dbReference type="EMBL" id="CAE6349492.1"/>
    </source>
</evidence>
<accession>A0A8H2WB45</accession>
<organism evidence="2 3">
    <name type="scientific">Rhizoctonia solani</name>
    <dbReference type="NCBI Taxonomy" id="456999"/>
    <lineage>
        <taxon>Eukaryota</taxon>
        <taxon>Fungi</taxon>
        <taxon>Dikarya</taxon>
        <taxon>Basidiomycota</taxon>
        <taxon>Agaricomycotina</taxon>
        <taxon>Agaricomycetes</taxon>
        <taxon>Cantharellales</taxon>
        <taxon>Ceratobasidiaceae</taxon>
        <taxon>Rhizoctonia</taxon>
    </lineage>
</organism>
<feature type="domain" description="PAS" evidence="1">
    <location>
        <begin position="93"/>
        <end position="149"/>
    </location>
</feature>
<evidence type="ECO:0000313" key="3">
    <source>
        <dbReference type="Proteomes" id="UP000663843"/>
    </source>
</evidence>
<proteinExistence type="predicted"/>
<comment type="caution">
    <text evidence="2">The sequence shown here is derived from an EMBL/GenBank/DDBJ whole genome shotgun (WGS) entry which is preliminary data.</text>
</comment>
<protein>
    <recommendedName>
        <fullName evidence="1">PAS domain-containing protein</fullName>
    </recommendedName>
</protein>
<dbReference type="Proteomes" id="UP000663843">
    <property type="component" value="Unassembled WGS sequence"/>
</dbReference>
<reference evidence="2" key="1">
    <citation type="submission" date="2021-01" db="EMBL/GenBank/DDBJ databases">
        <authorList>
            <person name="Kaushik A."/>
        </authorList>
    </citation>
    <scope>NUCLEOTIDE SEQUENCE</scope>
    <source>
        <strain evidence="2">AG2-2IIIB</strain>
    </source>
</reference>
<dbReference type="Gene3D" id="3.30.450.20">
    <property type="entry name" value="PAS domain"/>
    <property type="match status" value="1"/>
</dbReference>
<dbReference type="AlphaFoldDB" id="A0A8H2WB45"/>
<sequence length="352" mass="38981">MQNLGFHEQITTTKLDHPKQLGTAMHRHKCFGAVLAAMGSLSVHVYPLRASFVAPYPGNIKNPLLSRRKPATFSSLAVDCRIHLPICIMVSFIFMLRPNTCKFVYVSGSVTDVLGFEEEQILQYRLEDLLEDEDQEPVSNALSAAFRGNKAAIVVYTQLIHSVQREFVLCRMTISIAGSVIVGSITQASLDNISDAPHDRTAEEVIIAAARFSDYSSIMGYIAQNWTGTRFARTVLLLDRFSQDALITHCTNNAILDNESCVEQYFFRYVAAQDEASVRSFVGSLRRPGVEANAPINVGFVYHTFTLCVAGRDHRASPRSTQPMMDGNNEVRVSAVASATSDGIIMVLKREH</sequence>
<gene>
    <name evidence="2" type="ORF">RDB_LOCUS6091</name>
</gene>
<name>A0A8H2WB45_9AGAM</name>
<dbReference type="SUPFAM" id="SSF55785">
    <property type="entry name" value="PYP-like sensor domain (PAS domain)"/>
    <property type="match status" value="1"/>
</dbReference>